<keyword evidence="2" id="KW-1185">Reference proteome</keyword>
<evidence type="ECO:0000313" key="1">
    <source>
        <dbReference type="EMBL" id="KAJ1108645.1"/>
    </source>
</evidence>
<comment type="caution">
    <text evidence="1">The sequence shown here is derived from an EMBL/GenBank/DDBJ whole genome shotgun (WGS) entry which is preliminary data.</text>
</comment>
<protein>
    <submittedName>
        <fullName evidence="1">Uncharacterized protein</fullName>
    </submittedName>
</protein>
<dbReference type="Proteomes" id="UP001066276">
    <property type="component" value="Chromosome 9"/>
</dbReference>
<sequence length="88" mass="9301">MTDRPGGVADWARAALELRRSRRAALRVPLQGSASRVSTTQVAGQSSVRCTTLDPVESVKVTGGRGRGRLFSTTEVGGNCQMTGLLKV</sequence>
<gene>
    <name evidence="1" type="ORF">NDU88_006021</name>
</gene>
<organism evidence="1 2">
    <name type="scientific">Pleurodeles waltl</name>
    <name type="common">Iberian ribbed newt</name>
    <dbReference type="NCBI Taxonomy" id="8319"/>
    <lineage>
        <taxon>Eukaryota</taxon>
        <taxon>Metazoa</taxon>
        <taxon>Chordata</taxon>
        <taxon>Craniata</taxon>
        <taxon>Vertebrata</taxon>
        <taxon>Euteleostomi</taxon>
        <taxon>Amphibia</taxon>
        <taxon>Batrachia</taxon>
        <taxon>Caudata</taxon>
        <taxon>Salamandroidea</taxon>
        <taxon>Salamandridae</taxon>
        <taxon>Pleurodelinae</taxon>
        <taxon>Pleurodeles</taxon>
    </lineage>
</organism>
<dbReference type="AlphaFoldDB" id="A0AAV7MXZ8"/>
<dbReference type="EMBL" id="JANPWB010000013">
    <property type="protein sequence ID" value="KAJ1108645.1"/>
    <property type="molecule type" value="Genomic_DNA"/>
</dbReference>
<name>A0AAV7MXZ8_PLEWA</name>
<reference evidence="1" key="1">
    <citation type="journal article" date="2022" name="bioRxiv">
        <title>Sequencing and chromosome-scale assembly of the giantPleurodeles waltlgenome.</title>
        <authorList>
            <person name="Brown T."/>
            <person name="Elewa A."/>
            <person name="Iarovenko S."/>
            <person name="Subramanian E."/>
            <person name="Araus A.J."/>
            <person name="Petzold A."/>
            <person name="Susuki M."/>
            <person name="Suzuki K.-i.T."/>
            <person name="Hayashi T."/>
            <person name="Toyoda A."/>
            <person name="Oliveira C."/>
            <person name="Osipova E."/>
            <person name="Leigh N.D."/>
            <person name="Simon A."/>
            <person name="Yun M.H."/>
        </authorList>
    </citation>
    <scope>NUCLEOTIDE SEQUENCE</scope>
    <source>
        <strain evidence="1">20211129_DDA</strain>
        <tissue evidence="1">Liver</tissue>
    </source>
</reference>
<evidence type="ECO:0000313" key="2">
    <source>
        <dbReference type="Proteomes" id="UP001066276"/>
    </source>
</evidence>
<proteinExistence type="predicted"/>
<accession>A0AAV7MXZ8</accession>